<proteinExistence type="predicted"/>
<dbReference type="Proteomes" id="UP001187471">
    <property type="component" value="Unassembled WGS sequence"/>
</dbReference>
<evidence type="ECO:0000313" key="2">
    <source>
        <dbReference type="EMBL" id="KAK2968104.1"/>
    </source>
</evidence>
<keyword evidence="3" id="KW-1185">Reference proteome</keyword>
<name>A0AA88QD36_9ASTE</name>
<gene>
    <name evidence="2" type="ORF">RJ640_029237</name>
</gene>
<reference evidence="2" key="1">
    <citation type="submission" date="2022-12" db="EMBL/GenBank/DDBJ databases">
        <title>Draft genome assemblies for two species of Escallonia (Escalloniales).</title>
        <authorList>
            <person name="Chanderbali A."/>
            <person name="Dervinis C."/>
            <person name="Anghel I."/>
            <person name="Soltis D."/>
            <person name="Soltis P."/>
            <person name="Zapata F."/>
        </authorList>
    </citation>
    <scope>NUCLEOTIDE SEQUENCE</scope>
    <source>
        <strain evidence="2">UCBG92.1500</strain>
        <tissue evidence="2">Leaf</tissue>
    </source>
</reference>
<evidence type="ECO:0000313" key="3">
    <source>
        <dbReference type="Proteomes" id="UP001187471"/>
    </source>
</evidence>
<dbReference type="EMBL" id="JAVXUO010002943">
    <property type="protein sequence ID" value="KAK2968104.1"/>
    <property type="molecule type" value="Genomic_DNA"/>
</dbReference>
<accession>A0AA88QD36</accession>
<feature type="region of interest" description="Disordered" evidence="1">
    <location>
        <begin position="261"/>
        <end position="280"/>
    </location>
</feature>
<evidence type="ECO:0000256" key="1">
    <source>
        <dbReference type="SAM" id="MobiDB-lite"/>
    </source>
</evidence>
<comment type="caution">
    <text evidence="2">The sequence shown here is derived from an EMBL/GenBank/DDBJ whole genome shotgun (WGS) entry which is preliminary data.</text>
</comment>
<protein>
    <submittedName>
        <fullName evidence="2">Uncharacterized protein</fullName>
    </submittedName>
</protein>
<dbReference type="AlphaFoldDB" id="A0AA88QD36"/>
<sequence length="293" mass="33504">MDLDYALWVDTPAALTAESSTVQKADYEKWERSNRISLLIMKGSITAAIRGAIPDPDNANVREHILRMNDMASQLKGLDMEIFEGFLVHFIMTSLPVQFDPFKINYNTQKKKWKMSELISILDAYGYSLKFENKGFSIFFYSRVIGSGLLEGNLYKLPLNASFTESLKTMSANDVVAKTYGYPEMSKSFRFYCPSHTTRIVETRRALFFEDAEYIESSTPRILNLEEIHDHVFIHVIQKVGAPLPHIEDNDASEVVPNDVPPIMDPAEIPTNEQPLRKSGRERRTYISIDYIV</sequence>
<organism evidence="2 3">
    <name type="scientific">Escallonia rubra</name>
    <dbReference type="NCBI Taxonomy" id="112253"/>
    <lineage>
        <taxon>Eukaryota</taxon>
        <taxon>Viridiplantae</taxon>
        <taxon>Streptophyta</taxon>
        <taxon>Embryophyta</taxon>
        <taxon>Tracheophyta</taxon>
        <taxon>Spermatophyta</taxon>
        <taxon>Magnoliopsida</taxon>
        <taxon>eudicotyledons</taxon>
        <taxon>Gunneridae</taxon>
        <taxon>Pentapetalae</taxon>
        <taxon>asterids</taxon>
        <taxon>campanulids</taxon>
        <taxon>Escalloniales</taxon>
        <taxon>Escalloniaceae</taxon>
        <taxon>Escallonia</taxon>
    </lineage>
</organism>